<dbReference type="AlphaFoldDB" id="A0A915ER19"/>
<evidence type="ECO:0000259" key="1">
    <source>
        <dbReference type="Pfam" id="PF10551"/>
    </source>
</evidence>
<dbReference type="Pfam" id="PF10551">
    <property type="entry name" value="MULE"/>
    <property type="match status" value="1"/>
</dbReference>
<dbReference type="WBParaSite" id="jg8026">
    <property type="protein sequence ID" value="jg8026"/>
    <property type="gene ID" value="jg8026"/>
</dbReference>
<accession>A0A915ER19</accession>
<keyword evidence="2" id="KW-1185">Reference proteome</keyword>
<evidence type="ECO:0000313" key="3">
    <source>
        <dbReference type="WBParaSite" id="jg8026"/>
    </source>
</evidence>
<sequence>MRQATGVIVKVIGPHSHNKSAIEGSVRAIKNTIKDSAVNTLERPAQIFNRVLIGVEEAIQAKLDKSASRQTVKRKRKNATDQIAAAIGMGFVFPEAAKNYTFAQNDPELFLLGDELDENGNSRFVSVMVKVLSNRFRFLYALLPNKSQATYEKLFRIIRRIWPDFIPSSVSIDFEMAVISALEVVFPESDVWGCFFHLVQNMIKKLNVAGLKGRYETEPDFAVKCRMITAMAFVKPEDLMPVFAELEELLPEELDPILDWFQTYYIGFVNRRGNMVVPMLLILFGTFTNARLTATTELTTTQRQQTTGFKWSWTSVIPDFGISSTVSKTFSKGGIKNICNGKLESVQKESALSTKKRTLAFLES</sequence>
<protein>
    <submittedName>
        <fullName evidence="3">MULE transposase domain-containing protein</fullName>
    </submittedName>
</protein>
<dbReference type="InterPro" id="IPR018289">
    <property type="entry name" value="MULE_transposase_dom"/>
</dbReference>
<proteinExistence type="predicted"/>
<organism evidence="2 3">
    <name type="scientific">Ditylenchus dipsaci</name>
    <dbReference type="NCBI Taxonomy" id="166011"/>
    <lineage>
        <taxon>Eukaryota</taxon>
        <taxon>Metazoa</taxon>
        <taxon>Ecdysozoa</taxon>
        <taxon>Nematoda</taxon>
        <taxon>Chromadorea</taxon>
        <taxon>Rhabditida</taxon>
        <taxon>Tylenchina</taxon>
        <taxon>Tylenchomorpha</taxon>
        <taxon>Sphaerularioidea</taxon>
        <taxon>Anguinidae</taxon>
        <taxon>Anguininae</taxon>
        <taxon>Ditylenchus</taxon>
    </lineage>
</organism>
<reference evidence="3" key="1">
    <citation type="submission" date="2022-11" db="UniProtKB">
        <authorList>
            <consortium name="WormBaseParasite"/>
        </authorList>
    </citation>
    <scope>IDENTIFICATION</scope>
</reference>
<feature type="domain" description="MULE transposase" evidence="1">
    <location>
        <begin position="127"/>
        <end position="201"/>
    </location>
</feature>
<dbReference type="Proteomes" id="UP000887574">
    <property type="component" value="Unplaced"/>
</dbReference>
<evidence type="ECO:0000313" key="2">
    <source>
        <dbReference type="Proteomes" id="UP000887574"/>
    </source>
</evidence>
<name>A0A915ER19_9BILA</name>